<proteinExistence type="predicted"/>
<accession>A0A6J5LAV1</accession>
<gene>
    <name evidence="1" type="ORF">UFOVP126_49</name>
</gene>
<sequence length="127" mass="14004">MSDAAPRQAYACSRCAGSGRMSQFSNVIGGECFRCRGTGKQYTKPAKPSPKWAVFGQHRETGAWLRLYNVVARSKPAAIAKAQSTYADASTDWKNTYTLATARALKWTDMASLDALSWDEAFKPKEK</sequence>
<name>A0A6J5LAV1_9CAUD</name>
<protein>
    <submittedName>
        <fullName evidence="1">Uncharacterized protein</fullName>
    </submittedName>
</protein>
<reference evidence="1" key="1">
    <citation type="submission" date="2020-04" db="EMBL/GenBank/DDBJ databases">
        <authorList>
            <person name="Chiriac C."/>
            <person name="Salcher M."/>
            <person name="Ghai R."/>
            <person name="Kavagutti S V."/>
        </authorList>
    </citation>
    <scope>NUCLEOTIDE SEQUENCE</scope>
</reference>
<dbReference type="EMBL" id="LR796241">
    <property type="protein sequence ID" value="CAB4131165.1"/>
    <property type="molecule type" value="Genomic_DNA"/>
</dbReference>
<organism evidence="1">
    <name type="scientific">uncultured Caudovirales phage</name>
    <dbReference type="NCBI Taxonomy" id="2100421"/>
    <lineage>
        <taxon>Viruses</taxon>
        <taxon>Duplodnaviria</taxon>
        <taxon>Heunggongvirae</taxon>
        <taxon>Uroviricota</taxon>
        <taxon>Caudoviricetes</taxon>
        <taxon>Peduoviridae</taxon>
        <taxon>Maltschvirus</taxon>
        <taxon>Maltschvirus maltsch</taxon>
    </lineage>
</organism>
<evidence type="ECO:0000313" key="1">
    <source>
        <dbReference type="EMBL" id="CAB4131165.1"/>
    </source>
</evidence>